<keyword evidence="2" id="KW-0472">Membrane</keyword>
<proteinExistence type="predicted"/>
<feature type="coiled-coil region" evidence="1">
    <location>
        <begin position="68"/>
        <end position="101"/>
    </location>
</feature>
<dbReference type="OrthoDB" id="418495at2759"/>
<gene>
    <name evidence="3" type="primary">Acey_s0334.g2835</name>
    <name evidence="3" type="ORF">Y032_0334g2835</name>
</gene>
<accession>A0A016RZJ1</accession>
<reference evidence="4" key="1">
    <citation type="journal article" date="2015" name="Nat. Genet.">
        <title>The genome and transcriptome of the zoonotic hookworm Ancylostoma ceylanicum identify infection-specific gene families.</title>
        <authorList>
            <person name="Schwarz E.M."/>
            <person name="Hu Y."/>
            <person name="Antoshechkin I."/>
            <person name="Miller M.M."/>
            <person name="Sternberg P.W."/>
            <person name="Aroian R.V."/>
        </authorList>
    </citation>
    <scope>NUCLEOTIDE SEQUENCE</scope>
    <source>
        <strain evidence="4">HY135</strain>
    </source>
</reference>
<protein>
    <submittedName>
        <fullName evidence="3">Uncharacterized protein</fullName>
    </submittedName>
</protein>
<feature type="transmembrane region" description="Helical" evidence="2">
    <location>
        <begin position="6"/>
        <end position="27"/>
    </location>
</feature>
<keyword evidence="1" id="KW-0175">Coiled coil</keyword>
<dbReference type="Proteomes" id="UP000024635">
    <property type="component" value="Unassembled WGS sequence"/>
</dbReference>
<comment type="caution">
    <text evidence="3">The sequence shown here is derived from an EMBL/GenBank/DDBJ whole genome shotgun (WGS) entry which is preliminary data.</text>
</comment>
<sequence>MFFSVWGYIAPLGWPIFFAFFISYMLYSRMIKPKLDEVIEAQKVIEQKKFDEDLNLRFAQRIIAVRQKQQLEHDCISQEEKRAAEEAARKKLKELEEHRDSPSLATVRLVRIDCGRWRPTIANVGDCCNDAYRLWDFAIGRRCWRSAVANISDRRPPSPATANRGAILLEKYSGYPTHRLWAGRRLPPAIVKAMHIDCRRRQHRRPASPATATQGAILLEEYSGYLRVSSYSREATR</sequence>
<keyword evidence="2" id="KW-0812">Transmembrane</keyword>
<keyword evidence="4" id="KW-1185">Reference proteome</keyword>
<dbReference type="EMBL" id="JARK01001670">
    <property type="protein sequence ID" value="EYB83492.1"/>
    <property type="molecule type" value="Genomic_DNA"/>
</dbReference>
<organism evidence="3 4">
    <name type="scientific">Ancylostoma ceylanicum</name>
    <dbReference type="NCBI Taxonomy" id="53326"/>
    <lineage>
        <taxon>Eukaryota</taxon>
        <taxon>Metazoa</taxon>
        <taxon>Ecdysozoa</taxon>
        <taxon>Nematoda</taxon>
        <taxon>Chromadorea</taxon>
        <taxon>Rhabditida</taxon>
        <taxon>Rhabditina</taxon>
        <taxon>Rhabditomorpha</taxon>
        <taxon>Strongyloidea</taxon>
        <taxon>Ancylostomatidae</taxon>
        <taxon>Ancylostomatinae</taxon>
        <taxon>Ancylostoma</taxon>
    </lineage>
</organism>
<evidence type="ECO:0000256" key="2">
    <source>
        <dbReference type="SAM" id="Phobius"/>
    </source>
</evidence>
<name>A0A016RZJ1_9BILA</name>
<evidence type="ECO:0000313" key="3">
    <source>
        <dbReference type="EMBL" id="EYB83492.1"/>
    </source>
</evidence>
<keyword evidence="2" id="KW-1133">Transmembrane helix</keyword>
<evidence type="ECO:0000256" key="1">
    <source>
        <dbReference type="SAM" id="Coils"/>
    </source>
</evidence>
<evidence type="ECO:0000313" key="4">
    <source>
        <dbReference type="Proteomes" id="UP000024635"/>
    </source>
</evidence>
<dbReference type="AlphaFoldDB" id="A0A016RZJ1"/>